<protein>
    <recommendedName>
        <fullName evidence="1">PAS fold-3 domain-containing protein</fullName>
    </recommendedName>
</protein>
<dbReference type="AlphaFoldDB" id="A0A3N6P4N6"/>
<feature type="domain" description="PAS fold-3" evidence="1">
    <location>
        <begin position="8"/>
        <end position="54"/>
    </location>
</feature>
<evidence type="ECO:0000313" key="2">
    <source>
        <dbReference type="EMBL" id="RQH17208.1"/>
    </source>
</evidence>
<proteinExistence type="predicted"/>
<dbReference type="Gene3D" id="3.30.450.20">
    <property type="entry name" value="PAS domain"/>
    <property type="match status" value="1"/>
</dbReference>
<gene>
    <name evidence="2" type="ORF">D5R40_33500</name>
</gene>
<sequence length="58" mass="6855">MTTNYAKVSKEDLDTVRKLAKDCMVKEESSTYDYRLRLADGSIRWLRSTFTNWKEESS</sequence>
<dbReference type="Pfam" id="PF08447">
    <property type="entry name" value="PAS_3"/>
    <property type="match status" value="1"/>
</dbReference>
<reference evidence="2 3" key="1">
    <citation type="journal article" date="2018" name="ACS Chem. Biol.">
        <title>Ketoreductase domain dysfunction expands chemodiversity: malyngamide biosynthesis in the cyanobacterium Okeania hirsuta.</title>
        <authorList>
            <person name="Moss N.A."/>
            <person name="Leao T."/>
            <person name="Rankin M."/>
            <person name="McCullough T.M."/>
            <person name="Qu P."/>
            <person name="Korobeynikov A."/>
            <person name="Smith J.L."/>
            <person name="Gerwick L."/>
            <person name="Gerwick W.H."/>
        </authorList>
    </citation>
    <scope>NUCLEOTIDE SEQUENCE [LARGE SCALE GENOMIC DNA]</scope>
    <source>
        <strain evidence="2 3">PAB10Feb10-1</strain>
    </source>
</reference>
<dbReference type="InterPro" id="IPR035965">
    <property type="entry name" value="PAS-like_dom_sf"/>
</dbReference>
<dbReference type="InterPro" id="IPR013655">
    <property type="entry name" value="PAS_fold_3"/>
</dbReference>
<evidence type="ECO:0000259" key="1">
    <source>
        <dbReference type="Pfam" id="PF08447"/>
    </source>
</evidence>
<organism evidence="2 3">
    <name type="scientific">Okeania hirsuta</name>
    <dbReference type="NCBI Taxonomy" id="1458930"/>
    <lineage>
        <taxon>Bacteria</taxon>
        <taxon>Bacillati</taxon>
        <taxon>Cyanobacteriota</taxon>
        <taxon>Cyanophyceae</taxon>
        <taxon>Oscillatoriophycideae</taxon>
        <taxon>Oscillatoriales</taxon>
        <taxon>Microcoleaceae</taxon>
        <taxon>Okeania</taxon>
    </lineage>
</organism>
<evidence type="ECO:0000313" key="3">
    <source>
        <dbReference type="Proteomes" id="UP000269154"/>
    </source>
</evidence>
<dbReference type="EMBL" id="RCBY01000515">
    <property type="protein sequence ID" value="RQH17208.1"/>
    <property type="molecule type" value="Genomic_DNA"/>
</dbReference>
<comment type="caution">
    <text evidence="2">The sequence shown here is derived from an EMBL/GenBank/DDBJ whole genome shotgun (WGS) entry which is preliminary data.</text>
</comment>
<keyword evidence="3" id="KW-1185">Reference proteome</keyword>
<dbReference type="Proteomes" id="UP000269154">
    <property type="component" value="Unassembled WGS sequence"/>
</dbReference>
<accession>A0A3N6P4N6</accession>
<dbReference type="SUPFAM" id="SSF55785">
    <property type="entry name" value="PYP-like sensor domain (PAS domain)"/>
    <property type="match status" value="1"/>
</dbReference>
<name>A0A3N6P4N6_9CYAN</name>